<evidence type="ECO:0000256" key="6">
    <source>
        <dbReference type="ARBA" id="ARBA00022801"/>
    </source>
</evidence>
<dbReference type="GO" id="GO:0046872">
    <property type="term" value="F:metal ion binding"/>
    <property type="evidence" value="ECO:0007669"/>
    <property type="project" value="UniProtKB-UniRule"/>
</dbReference>
<comment type="subunit">
    <text evidence="9">Homodimer, forms a heterotetramer with a Cas1 homodimer.</text>
</comment>
<dbReference type="GO" id="GO:0043571">
    <property type="term" value="P:maintenance of CRISPR repeat elements"/>
    <property type="evidence" value="ECO:0007669"/>
    <property type="project" value="UniProtKB-UniRule"/>
</dbReference>
<dbReference type="KEGG" id="mpho:DA803_02265"/>
<gene>
    <name evidence="9 10" type="primary">cas2</name>
    <name evidence="10" type="ORF">DA803_02265</name>
</gene>
<comment type="similarity">
    <text evidence="2 9">Belongs to the CRISPR-associated endoribonuclease Cas2 protein family.</text>
</comment>
<sequence length="109" mass="13155">MVEIQNRYMRIIIMYDISTDDDNIDQYNKFRNALYKLGYYRIQYSIYVKCIGSNTQYPYEKEKIIKVIPKKSNVRILLITEKQYGDIEILSGEKSINEHINDIERYIEI</sequence>
<protein>
    <recommendedName>
        <fullName evidence="9">CRISPR-associated endoribonuclease Cas2</fullName>
        <ecNumber evidence="9">3.1.-.-</ecNumber>
    </recommendedName>
</protein>
<dbReference type="OrthoDB" id="9791737at2"/>
<evidence type="ECO:0000256" key="8">
    <source>
        <dbReference type="ARBA" id="ARBA00023118"/>
    </source>
</evidence>
<dbReference type="Gene3D" id="3.30.70.240">
    <property type="match status" value="1"/>
</dbReference>
<dbReference type="GO" id="GO:0051607">
    <property type="term" value="P:defense response to virus"/>
    <property type="evidence" value="ECO:0007669"/>
    <property type="project" value="UniProtKB-UniRule"/>
</dbReference>
<comment type="function">
    <text evidence="9">CRISPR (clustered regularly interspaced short palindromic repeat), is an adaptive immune system that provides protection against mobile genetic elements (viruses, transposable elements and conjugative plasmids). CRISPR clusters contain sequences complementary to antecedent mobile elements and target invading nucleic acids. CRISPR clusters are transcribed and processed into CRISPR RNA (crRNA). Functions as a ssRNA-specific endoribonuclease. Involved in the integration of spacer DNA into the CRISPR cassette.</text>
</comment>
<dbReference type="InterPro" id="IPR021127">
    <property type="entry name" value="CRISPR_associated_Cas2"/>
</dbReference>
<comment type="cofactor">
    <cofactor evidence="1 9">
        <name>Mg(2+)</name>
        <dbReference type="ChEBI" id="CHEBI:18420"/>
    </cofactor>
</comment>
<feature type="binding site" evidence="9">
    <location>
        <position position="16"/>
    </location>
    <ligand>
        <name>Mg(2+)</name>
        <dbReference type="ChEBI" id="CHEBI:18420"/>
        <note>catalytic</note>
    </ligand>
</feature>
<dbReference type="AlphaFoldDB" id="A0A2Z5IRH0"/>
<keyword evidence="5 9" id="KW-0255">Endonuclease</keyword>
<accession>A0A2Z5IRH0</accession>
<dbReference type="InterPro" id="IPR019199">
    <property type="entry name" value="Virulence_VapD/CRISPR_Cas2"/>
</dbReference>
<evidence type="ECO:0000256" key="9">
    <source>
        <dbReference type="HAMAP-Rule" id="MF_01471"/>
    </source>
</evidence>
<keyword evidence="11" id="KW-1185">Reference proteome</keyword>
<dbReference type="HAMAP" id="MF_01471">
    <property type="entry name" value="Cas2"/>
    <property type="match status" value="1"/>
</dbReference>
<evidence type="ECO:0000256" key="4">
    <source>
        <dbReference type="ARBA" id="ARBA00022723"/>
    </source>
</evidence>
<keyword evidence="8 9" id="KW-0051">Antiviral defense</keyword>
<evidence type="ECO:0000313" key="10">
    <source>
        <dbReference type="EMBL" id="AXE60906.1"/>
    </source>
</evidence>
<dbReference type="SUPFAM" id="SSF143430">
    <property type="entry name" value="TTP0101/SSO1404-like"/>
    <property type="match status" value="1"/>
</dbReference>
<keyword evidence="4 9" id="KW-0479">Metal-binding</keyword>
<evidence type="ECO:0000256" key="7">
    <source>
        <dbReference type="ARBA" id="ARBA00022842"/>
    </source>
</evidence>
<dbReference type="NCBIfam" id="TIGR01573">
    <property type="entry name" value="cas2"/>
    <property type="match status" value="1"/>
</dbReference>
<dbReference type="GO" id="GO:0004521">
    <property type="term" value="F:RNA endonuclease activity"/>
    <property type="evidence" value="ECO:0007669"/>
    <property type="project" value="InterPro"/>
</dbReference>
<reference evidence="10 11" key="1">
    <citation type="submission" date="2018-05" db="EMBL/GenBank/DDBJ databases">
        <title>Annotation of the Mycoplasma phocidae genome.</title>
        <authorList>
            <person name="Brown D.R."/>
            <person name="Kutish G.F."/>
            <person name="Frasca S.Jr."/>
        </authorList>
    </citation>
    <scope>NUCLEOTIDE SEQUENCE [LARGE SCALE GENOMIC DNA]</scope>
    <source>
        <strain evidence="10 11">105</strain>
    </source>
</reference>
<evidence type="ECO:0000313" key="11">
    <source>
        <dbReference type="Proteomes" id="UP000252477"/>
    </source>
</evidence>
<dbReference type="EMBL" id="CP029295">
    <property type="protein sequence ID" value="AXE60906.1"/>
    <property type="molecule type" value="Genomic_DNA"/>
</dbReference>
<evidence type="ECO:0000256" key="3">
    <source>
        <dbReference type="ARBA" id="ARBA00022722"/>
    </source>
</evidence>
<dbReference type="EC" id="3.1.-.-" evidence="9"/>
<dbReference type="Proteomes" id="UP000252477">
    <property type="component" value="Chromosome"/>
</dbReference>
<dbReference type="GO" id="GO:0016787">
    <property type="term" value="F:hydrolase activity"/>
    <property type="evidence" value="ECO:0007669"/>
    <property type="project" value="UniProtKB-KW"/>
</dbReference>
<keyword evidence="3 9" id="KW-0540">Nuclease</keyword>
<keyword evidence="7 9" id="KW-0460">Magnesium</keyword>
<organism evidence="10 11">
    <name type="scientific">[Mycoplasma] phocae</name>
    <dbReference type="NCBI Taxonomy" id="142651"/>
    <lineage>
        <taxon>Bacteria</taxon>
        <taxon>Bacillati</taxon>
        <taxon>Mycoplasmatota</taxon>
        <taxon>Mycoplasmoidales</taxon>
        <taxon>Metamycoplasmataceae</taxon>
        <taxon>Metamycoplasma</taxon>
    </lineage>
</organism>
<name>A0A2Z5IRH0_9BACT</name>
<dbReference type="Pfam" id="PF09827">
    <property type="entry name" value="CRISPR_Cas2"/>
    <property type="match status" value="1"/>
</dbReference>
<evidence type="ECO:0000256" key="1">
    <source>
        <dbReference type="ARBA" id="ARBA00001946"/>
    </source>
</evidence>
<proteinExistence type="inferred from homology"/>
<evidence type="ECO:0000256" key="2">
    <source>
        <dbReference type="ARBA" id="ARBA00009959"/>
    </source>
</evidence>
<evidence type="ECO:0000256" key="5">
    <source>
        <dbReference type="ARBA" id="ARBA00022759"/>
    </source>
</evidence>
<keyword evidence="6 9" id="KW-0378">Hydrolase</keyword>